<dbReference type="GO" id="GO:0005737">
    <property type="term" value="C:cytoplasm"/>
    <property type="evidence" value="ECO:0007669"/>
    <property type="project" value="UniProtKB-SubCell"/>
</dbReference>
<dbReference type="InterPro" id="IPR006543">
    <property type="entry name" value="Histidinol-phos"/>
</dbReference>
<evidence type="ECO:0000256" key="10">
    <source>
        <dbReference type="PIRSR" id="PIRSR004682-4"/>
    </source>
</evidence>
<dbReference type="AlphaFoldDB" id="A0A1G1W7B7"/>
<evidence type="ECO:0000256" key="1">
    <source>
        <dbReference type="ARBA" id="ARBA00004496"/>
    </source>
</evidence>
<evidence type="ECO:0000256" key="9">
    <source>
        <dbReference type="PIRSR" id="PIRSR004682-3"/>
    </source>
</evidence>
<dbReference type="Pfam" id="PF13242">
    <property type="entry name" value="Hydrolase_like"/>
    <property type="match status" value="1"/>
</dbReference>
<evidence type="ECO:0000313" key="12">
    <source>
        <dbReference type="Proteomes" id="UP000177103"/>
    </source>
</evidence>
<dbReference type="GO" id="GO:0005975">
    <property type="term" value="P:carbohydrate metabolic process"/>
    <property type="evidence" value="ECO:0007669"/>
    <property type="project" value="InterPro"/>
</dbReference>
<keyword evidence="3 10" id="KW-0479">Metal-binding</keyword>
<feature type="binding site" evidence="10">
    <location>
        <position position="112"/>
    </location>
    <ligand>
        <name>Zn(2+)</name>
        <dbReference type="ChEBI" id="CHEBI:29105"/>
    </ligand>
</feature>
<dbReference type="PANTHER" id="PTHR42891:SF1">
    <property type="entry name" value="D-GLYCERO-BETA-D-MANNO-HEPTOSE-1,7-BISPHOSPHATE 7-PHOSPHATASE"/>
    <property type="match status" value="1"/>
</dbReference>
<dbReference type="InterPro" id="IPR036412">
    <property type="entry name" value="HAD-like_sf"/>
</dbReference>
<evidence type="ECO:0000313" key="11">
    <source>
        <dbReference type="EMBL" id="OGY23531.1"/>
    </source>
</evidence>
<feature type="active site" description="Proton donor" evidence="8">
    <location>
        <position position="10"/>
    </location>
</feature>
<feature type="binding site" evidence="10">
    <location>
        <position position="97"/>
    </location>
    <ligand>
        <name>Zn(2+)</name>
        <dbReference type="ChEBI" id="CHEBI:29105"/>
    </ligand>
</feature>
<keyword evidence="5 7" id="KW-0119">Carbohydrate metabolism</keyword>
<feature type="binding site" evidence="10">
    <location>
        <position position="8"/>
    </location>
    <ligand>
        <name>Mg(2+)</name>
        <dbReference type="ChEBI" id="CHEBI:18420"/>
    </ligand>
</feature>
<dbReference type="InterPro" id="IPR004446">
    <property type="entry name" value="Heptose_bisP_phosphatase"/>
</dbReference>
<sequence length="196" mass="22406">MKKAIFLDRDGTIIKLVYYEDAETIDTVSRPDQVELTPDIGEVLRYLKGLGYLLIVISNQPRIGIKKLTPEMFEKIRQKFNEELEKGGVKLDKEYYCFHHPFASIEKYAIKCECRKPGIKFFNDAEKEFNVDLSKSWTIGDSVNDILAGDKAGTKTILIANLLESAYLSILEEKLQGVKPDFIVKKPKEIISIIKE</sequence>
<protein>
    <recommendedName>
        <fullName evidence="6 7">D,D-heptose 1,7-bisphosphate phosphatase</fullName>
        <ecNumber evidence="7">3.1.3.-</ecNumber>
    </recommendedName>
</protein>
<dbReference type="InterPro" id="IPR023214">
    <property type="entry name" value="HAD_sf"/>
</dbReference>
<organism evidence="11 12">
    <name type="scientific">Candidatus Woykebacteria bacterium RBG_13_40_7b</name>
    <dbReference type="NCBI Taxonomy" id="1802594"/>
    <lineage>
        <taxon>Bacteria</taxon>
        <taxon>Candidatus Woykeibacteriota</taxon>
    </lineage>
</organism>
<feature type="site" description="Stabilizes the phosphoryl group" evidence="9">
    <location>
        <position position="58"/>
    </location>
</feature>
<feature type="site" description="Stabilizes the phosphoryl group" evidence="9">
    <location>
        <position position="116"/>
    </location>
</feature>
<gene>
    <name evidence="11" type="ORF">A2Y57_01545</name>
</gene>
<keyword evidence="2 7" id="KW-0963">Cytoplasm</keyword>
<dbReference type="NCBIfam" id="TIGR01656">
    <property type="entry name" value="Histidinol-ppas"/>
    <property type="match status" value="1"/>
</dbReference>
<comment type="cofactor">
    <cofactor evidence="10">
        <name>Mg(2+)</name>
        <dbReference type="ChEBI" id="CHEBI:18420"/>
    </cofactor>
</comment>
<comment type="cofactor">
    <cofactor evidence="10">
        <name>Zn(2+)</name>
        <dbReference type="ChEBI" id="CHEBI:29105"/>
    </cofactor>
</comment>
<reference evidence="11 12" key="1">
    <citation type="journal article" date="2016" name="Nat. Commun.">
        <title>Thousands of microbial genomes shed light on interconnected biogeochemical processes in an aquifer system.</title>
        <authorList>
            <person name="Anantharaman K."/>
            <person name="Brown C.T."/>
            <person name="Hug L.A."/>
            <person name="Sharon I."/>
            <person name="Castelle C.J."/>
            <person name="Probst A.J."/>
            <person name="Thomas B.C."/>
            <person name="Singh A."/>
            <person name="Wilkins M.J."/>
            <person name="Karaoz U."/>
            <person name="Brodie E.L."/>
            <person name="Williams K.H."/>
            <person name="Hubbard S.S."/>
            <person name="Banfield J.F."/>
        </authorList>
    </citation>
    <scope>NUCLEOTIDE SEQUENCE [LARGE SCALE GENOMIC DNA]</scope>
</reference>
<evidence type="ECO:0000256" key="7">
    <source>
        <dbReference type="PIRNR" id="PIRNR004682"/>
    </source>
</evidence>
<dbReference type="PANTHER" id="PTHR42891">
    <property type="entry name" value="D-GLYCERO-BETA-D-MANNO-HEPTOSE-1,7-BISPHOSPHATE 7-PHOSPHATASE"/>
    <property type="match status" value="1"/>
</dbReference>
<feature type="binding site" evidence="10">
    <location>
        <position position="141"/>
    </location>
    <ligand>
        <name>Mg(2+)</name>
        <dbReference type="ChEBI" id="CHEBI:18420"/>
    </ligand>
</feature>
<dbReference type="PIRSF" id="PIRSF004682">
    <property type="entry name" value="GmhB"/>
    <property type="match status" value="1"/>
</dbReference>
<dbReference type="GO" id="GO:0016791">
    <property type="term" value="F:phosphatase activity"/>
    <property type="evidence" value="ECO:0007669"/>
    <property type="project" value="InterPro"/>
</dbReference>
<dbReference type="EC" id="3.1.3.-" evidence="7"/>
<evidence type="ECO:0000256" key="2">
    <source>
        <dbReference type="ARBA" id="ARBA00022490"/>
    </source>
</evidence>
<comment type="caution">
    <text evidence="11">The sequence shown here is derived from an EMBL/GenBank/DDBJ whole genome shotgun (WGS) entry which is preliminary data.</text>
</comment>
<dbReference type="Proteomes" id="UP000177103">
    <property type="component" value="Unassembled WGS sequence"/>
</dbReference>
<name>A0A1G1W7B7_9BACT</name>
<dbReference type="EMBL" id="MHCQ01000042">
    <property type="protein sequence ID" value="OGY23531.1"/>
    <property type="molecule type" value="Genomic_DNA"/>
</dbReference>
<keyword evidence="4 7" id="KW-0378">Hydrolase</keyword>
<accession>A0A1G1W7B7</accession>
<comment type="subcellular location">
    <subcellularLocation>
        <location evidence="1 7">Cytoplasm</location>
    </subcellularLocation>
</comment>
<feature type="binding site" evidence="10">
    <location>
        <position position="99"/>
    </location>
    <ligand>
        <name>Zn(2+)</name>
        <dbReference type="ChEBI" id="CHEBI:29105"/>
    </ligand>
</feature>
<evidence type="ECO:0000256" key="5">
    <source>
        <dbReference type="ARBA" id="ARBA00023277"/>
    </source>
</evidence>
<evidence type="ECO:0000256" key="8">
    <source>
        <dbReference type="PIRSR" id="PIRSR004682-1"/>
    </source>
</evidence>
<feature type="active site" description="Nucleophile" evidence="8">
    <location>
        <position position="8"/>
    </location>
</feature>
<feature type="binding site" evidence="10">
    <location>
        <position position="10"/>
    </location>
    <ligand>
        <name>Mg(2+)</name>
        <dbReference type="ChEBI" id="CHEBI:18420"/>
    </ligand>
</feature>
<comment type="similarity">
    <text evidence="7">Belongs to the gmhB family.</text>
</comment>
<dbReference type="SUPFAM" id="SSF56784">
    <property type="entry name" value="HAD-like"/>
    <property type="match status" value="1"/>
</dbReference>
<proteinExistence type="inferred from homology"/>
<keyword evidence="10" id="KW-0862">Zinc</keyword>
<feature type="site" description="Contributes to substrate recognition" evidence="9">
    <location>
        <position position="115"/>
    </location>
</feature>
<evidence type="ECO:0000256" key="3">
    <source>
        <dbReference type="ARBA" id="ARBA00022723"/>
    </source>
</evidence>
<dbReference type="NCBIfam" id="TIGR01662">
    <property type="entry name" value="HAD-SF-IIIA"/>
    <property type="match status" value="1"/>
</dbReference>
<dbReference type="GO" id="GO:0046872">
    <property type="term" value="F:metal ion binding"/>
    <property type="evidence" value="ECO:0007669"/>
    <property type="project" value="UniProtKB-KW"/>
</dbReference>
<keyword evidence="10" id="KW-0460">Magnesium</keyword>
<dbReference type="InterPro" id="IPR006549">
    <property type="entry name" value="HAD-SF_hydro_IIIA"/>
</dbReference>
<evidence type="ECO:0000256" key="6">
    <source>
        <dbReference type="ARBA" id="ARBA00031828"/>
    </source>
</evidence>
<evidence type="ECO:0000256" key="4">
    <source>
        <dbReference type="ARBA" id="ARBA00022801"/>
    </source>
</evidence>
<dbReference type="Gene3D" id="3.40.50.1000">
    <property type="entry name" value="HAD superfamily/HAD-like"/>
    <property type="match status" value="1"/>
</dbReference>
<feature type="binding site" evidence="10">
    <location>
        <position position="114"/>
    </location>
    <ligand>
        <name>Zn(2+)</name>
        <dbReference type="ChEBI" id="CHEBI:29105"/>
    </ligand>
</feature>